<comment type="subcellular location">
    <subcellularLocation>
        <location evidence="1">Cytoplasm</location>
    </subcellularLocation>
</comment>
<dbReference type="Gene3D" id="3.40.50.12370">
    <property type="match status" value="1"/>
</dbReference>
<protein>
    <submittedName>
        <fullName evidence="6">Universal stress protein</fullName>
    </submittedName>
</protein>
<dbReference type="InterPro" id="IPR006016">
    <property type="entry name" value="UspA"/>
</dbReference>
<evidence type="ECO:0000313" key="7">
    <source>
        <dbReference type="Proteomes" id="UP000267535"/>
    </source>
</evidence>
<evidence type="ECO:0000256" key="2">
    <source>
        <dbReference type="ARBA" id="ARBA00008791"/>
    </source>
</evidence>
<reference evidence="6 7" key="1">
    <citation type="submission" date="2018-11" db="EMBL/GenBank/DDBJ databases">
        <title>The draft genome sequence of Amphritea balenae JAMM 1525T.</title>
        <authorList>
            <person name="Fang Z."/>
            <person name="Zhang Y."/>
            <person name="Han X."/>
        </authorList>
    </citation>
    <scope>NUCLEOTIDE SEQUENCE [LARGE SCALE GENOMIC DNA]</scope>
    <source>
        <strain evidence="6 7">JAMM 1525</strain>
    </source>
</reference>
<evidence type="ECO:0000256" key="4">
    <source>
        <dbReference type="ARBA" id="ARBA00037131"/>
    </source>
</evidence>
<comment type="similarity">
    <text evidence="2">Belongs to the universal stress protein A family.</text>
</comment>
<name>A0A3P1SLB9_9GAMM</name>
<dbReference type="PANTHER" id="PTHR47892">
    <property type="entry name" value="UNIVERSAL STRESS PROTEIN E"/>
    <property type="match status" value="1"/>
</dbReference>
<sequence>MIFNKRILLVLDGGNYCTEAYNRARLLANKTDCELELLWFGKPSSQPELKEKIKAYDNADQIYRQVQSTELLKTVQQLWDDDHFTLLIKGCDDRHNGESMLTPTDWKLLRHTPCPVLLIKRRHAWHGESIVAAINPLSSKEHQIHHDQSVLRLASFIAHQESAKLQTVVATPARMQMVPELQVQKLIDQRARRATVELMNQLQITTHQLHIGQGPAECWIAQIAGEQDAALVIISSRGRSGLKGALLGNTAEQLLDRLETDVLVLKPGLAEQMPIYH</sequence>
<feature type="domain" description="UspA" evidence="5">
    <location>
        <begin position="150"/>
        <end position="266"/>
    </location>
</feature>
<comment type="function">
    <text evidence="4">Required for resistance to DNA-damaging agents.</text>
</comment>
<dbReference type="OrthoDB" id="239260at2"/>
<dbReference type="EMBL" id="RQXV01000014">
    <property type="protein sequence ID" value="RRC97072.1"/>
    <property type="molecule type" value="Genomic_DNA"/>
</dbReference>
<dbReference type="PANTHER" id="PTHR47892:SF1">
    <property type="entry name" value="UNIVERSAL STRESS PROTEIN E"/>
    <property type="match status" value="1"/>
</dbReference>
<gene>
    <name evidence="6" type="ORF">EHS89_19145</name>
</gene>
<dbReference type="InterPro" id="IPR006015">
    <property type="entry name" value="Universal_stress_UspA"/>
</dbReference>
<dbReference type="Proteomes" id="UP000267535">
    <property type="component" value="Unassembled WGS sequence"/>
</dbReference>
<comment type="caution">
    <text evidence="6">The sequence shown here is derived from an EMBL/GenBank/DDBJ whole genome shotgun (WGS) entry which is preliminary data.</text>
</comment>
<proteinExistence type="inferred from homology"/>
<keyword evidence="7" id="KW-1185">Reference proteome</keyword>
<evidence type="ECO:0000259" key="5">
    <source>
        <dbReference type="Pfam" id="PF00582"/>
    </source>
</evidence>
<evidence type="ECO:0000256" key="3">
    <source>
        <dbReference type="ARBA" id="ARBA00022490"/>
    </source>
</evidence>
<dbReference type="PRINTS" id="PR01438">
    <property type="entry name" value="UNVRSLSTRESS"/>
</dbReference>
<dbReference type="AlphaFoldDB" id="A0A3P1SLB9"/>
<dbReference type="GO" id="GO:0005737">
    <property type="term" value="C:cytoplasm"/>
    <property type="evidence" value="ECO:0007669"/>
    <property type="project" value="UniProtKB-SubCell"/>
</dbReference>
<evidence type="ECO:0000313" key="6">
    <source>
        <dbReference type="EMBL" id="RRC97072.1"/>
    </source>
</evidence>
<keyword evidence="3" id="KW-0963">Cytoplasm</keyword>
<dbReference type="Pfam" id="PF00582">
    <property type="entry name" value="Usp"/>
    <property type="match status" value="1"/>
</dbReference>
<evidence type="ECO:0000256" key="1">
    <source>
        <dbReference type="ARBA" id="ARBA00004496"/>
    </source>
</evidence>
<accession>A0A3P1SLB9</accession>
<organism evidence="6 7">
    <name type="scientific">Amphritea balenae</name>
    <dbReference type="NCBI Taxonomy" id="452629"/>
    <lineage>
        <taxon>Bacteria</taxon>
        <taxon>Pseudomonadati</taxon>
        <taxon>Pseudomonadota</taxon>
        <taxon>Gammaproteobacteria</taxon>
        <taxon>Oceanospirillales</taxon>
        <taxon>Oceanospirillaceae</taxon>
        <taxon>Amphritea</taxon>
    </lineage>
</organism>
<dbReference type="RefSeq" id="WP_124927782.1">
    <property type="nucleotide sequence ID" value="NZ_BMOH01000003.1"/>
</dbReference>
<dbReference type="SUPFAM" id="SSF52402">
    <property type="entry name" value="Adenine nucleotide alpha hydrolases-like"/>
    <property type="match status" value="2"/>
</dbReference>